<dbReference type="KEGG" id="sth:STH1293"/>
<name>Q67PW5_SYMTH</name>
<evidence type="ECO:0000259" key="1">
    <source>
        <dbReference type="Pfam" id="PF09823"/>
    </source>
</evidence>
<proteinExistence type="predicted"/>
<organism evidence="2 3">
    <name type="scientific">Symbiobacterium thermophilum (strain DSM 24528 / JCM 14929 / IAM 14863 / T)</name>
    <dbReference type="NCBI Taxonomy" id="292459"/>
    <lineage>
        <taxon>Bacteria</taxon>
        <taxon>Bacillati</taxon>
        <taxon>Bacillota</taxon>
        <taxon>Clostridia</taxon>
        <taxon>Eubacteriales</taxon>
        <taxon>Symbiobacteriaceae</taxon>
        <taxon>Symbiobacterium</taxon>
    </lineage>
</organism>
<evidence type="ECO:0000313" key="3">
    <source>
        <dbReference type="Proteomes" id="UP000000417"/>
    </source>
</evidence>
<dbReference type="AlphaFoldDB" id="Q67PW5"/>
<dbReference type="Proteomes" id="UP000000417">
    <property type="component" value="Chromosome"/>
</dbReference>
<dbReference type="HOGENOM" id="CLU_018970_0_0_9"/>
<dbReference type="REBASE" id="10276">
    <property type="entry name" value="StpMcrB2P"/>
</dbReference>
<reference evidence="2 3" key="1">
    <citation type="journal article" date="2004" name="Nucleic Acids Res.">
        <title>Genome sequence of Symbiobacterium thermophilum, an uncultivable bacterium that depends on microbial commensalism.</title>
        <authorList>
            <person name="Ueda K."/>
            <person name="Yamashita A."/>
            <person name="Ishikawa J."/>
            <person name="Shimada M."/>
            <person name="Watsuji T."/>
            <person name="Morimura K."/>
            <person name="Ikeda H."/>
            <person name="Hattori M."/>
            <person name="Beppu T."/>
        </authorList>
    </citation>
    <scope>NUCLEOTIDE SEQUENCE [LARGE SCALE GENOMIC DNA]</scope>
    <source>
        <strain evidence="3">T / IAM 14863</strain>
    </source>
</reference>
<keyword evidence="3" id="KW-1185">Reference proteome</keyword>
<protein>
    <recommendedName>
        <fullName evidence="1">DUF2357 domain-containing protein</fullName>
    </recommendedName>
</protein>
<dbReference type="eggNOG" id="COG1700">
    <property type="taxonomic scope" value="Bacteria"/>
</dbReference>
<dbReference type="Pfam" id="PF04411">
    <property type="entry name" value="PDDEXK_7"/>
    <property type="match status" value="1"/>
</dbReference>
<gene>
    <name evidence="2" type="ordered locus">STH1293</name>
</gene>
<dbReference type="STRING" id="292459.STH1293"/>
<sequence>MEPRELFSPDSADWRTGRMRPGLYTGTLTIVVLSGGRQLGTALVEVRSLKLDYLNEYRWMLEQIADSMAELIMERFAPTEQRFRFDQTAEATTLYTRFAMLKWLFSGEAFEAAIHQILAQPHRAWSEETEWRKPGQPIRACARVTRSLARPGPREYGDTPLPFTALPKHIAVPRTEETLDTPENRFIKFILSGWRNFTEEVEQALLCAPPSAPVQRGLLEVKAVREQLQTILSAGLFHEVGDLTFLPTGSQVLQKRSGYRDLYRAYLQFEAAALLTWDGGEDVYGAGKRDVATLYEYWVFLQLVKVMERLCGKEFHLSQLVEVRPDGMGVALRRGRARAIKGTVQRLGRTLQVELWFNRSFGHRTGNQGSWTRPMRPDYSIRIKPDMTYGEPDEVWIHFDAKYRVESVTELFGEDPRTEEEEGRLLDEEQTAESRQLARRADLLKMHAYRDAIRRSAGAYVIYPGTERELLPRFHELLPGLGAFALRPTKDGQGTGLAQVSREQLDIRGVKRAYG</sequence>
<feature type="domain" description="DUF2357" evidence="1">
    <location>
        <begin position="16"/>
        <end position="266"/>
    </location>
</feature>
<dbReference type="InterPro" id="IPR007505">
    <property type="entry name" value="PDDEXK_7"/>
</dbReference>
<evidence type="ECO:0000313" key="2">
    <source>
        <dbReference type="EMBL" id="BAD40278.1"/>
    </source>
</evidence>
<dbReference type="OrthoDB" id="11970at2"/>
<dbReference type="Pfam" id="PF09823">
    <property type="entry name" value="DUF2357"/>
    <property type="match status" value="1"/>
</dbReference>
<dbReference type="EMBL" id="AP006840">
    <property type="protein sequence ID" value="BAD40278.1"/>
    <property type="molecule type" value="Genomic_DNA"/>
</dbReference>
<accession>Q67PW5</accession>
<dbReference type="InterPro" id="IPR018633">
    <property type="entry name" value="DUF2357"/>
</dbReference>